<sequence length="263" mass="28770">MGRVDIASHPAPQLPHLSHSSLNRSSEENGLAARRESSEAEMDYWTCTSTLTPQTPPANDPRQDPKPSSLYSGSWDKTTVSLVNKLCSETTTRTPDFPSSTALGSLDQLKEYLTTAGTCKCGLECPLRPEQVFNFDPKNKSLRRKNKWLKKIFNTTLSRAEDSSETVAIFDRDSLLVQPLVGGWLKWIKSDWLKPSPLTVQSLSGNQNKVKKTRRSTAQSSELGGDPATCIAPYRGGGESSESRPNGRKGMRVAAGVKGSKGE</sequence>
<dbReference type="GO" id="GO:0003682">
    <property type="term" value="F:chromatin binding"/>
    <property type="evidence" value="ECO:0007669"/>
    <property type="project" value="TreeGrafter"/>
</dbReference>
<reference evidence="2 3" key="1">
    <citation type="journal article" date="2021" name="J. Hered.">
        <title>A chromosome-level genome assembly of the parasitoid wasp, Cotesia glomerata (Hymenoptera: Braconidae).</title>
        <authorList>
            <person name="Pinto B.J."/>
            <person name="Weis J.J."/>
            <person name="Gamble T."/>
            <person name="Ode P.J."/>
            <person name="Paul R."/>
            <person name="Zaspel J.M."/>
        </authorList>
    </citation>
    <scope>NUCLEOTIDE SEQUENCE [LARGE SCALE GENOMIC DNA]</scope>
    <source>
        <strain evidence="2">CgM1</strain>
    </source>
</reference>
<keyword evidence="3" id="KW-1185">Reference proteome</keyword>
<dbReference type="GO" id="GO:0005634">
    <property type="term" value="C:nucleus"/>
    <property type="evidence" value="ECO:0007669"/>
    <property type="project" value="TreeGrafter"/>
</dbReference>
<feature type="region of interest" description="Disordered" evidence="1">
    <location>
        <begin position="1"/>
        <end position="73"/>
    </location>
</feature>
<comment type="caution">
    <text evidence="2">The sequence shown here is derived from an EMBL/GenBank/DDBJ whole genome shotgun (WGS) entry which is preliminary data.</text>
</comment>
<dbReference type="AlphaFoldDB" id="A0AAV7J3M5"/>
<dbReference type="PANTHER" id="PTHR16112">
    <property type="entry name" value="METHYL-CPG BINDING PROTEIN, DROSOPHILA"/>
    <property type="match status" value="1"/>
</dbReference>
<dbReference type="PANTHER" id="PTHR16112:SF16">
    <property type="entry name" value="SIX-BANDED, ISOFORM H"/>
    <property type="match status" value="1"/>
</dbReference>
<proteinExistence type="predicted"/>
<evidence type="ECO:0000313" key="2">
    <source>
        <dbReference type="EMBL" id="KAH0567285.1"/>
    </source>
</evidence>
<gene>
    <name evidence="2" type="ORF">KQX54_008091</name>
</gene>
<name>A0AAV7J3M5_COTGL</name>
<protein>
    <submittedName>
        <fullName evidence="2">Uncharacterized protein</fullName>
    </submittedName>
</protein>
<dbReference type="EMBL" id="JAHXZJ010000001">
    <property type="protein sequence ID" value="KAH0567285.1"/>
    <property type="molecule type" value="Genomic_DNA"/>
</dbReference>
<accession>A0AAV7J3M5</accession>
<evidence type="ECO:0000256" key="1">
    <source>
        <dbReference type="SAM" id="MobiDB-lite"/>
    </source>
</evidence>
<dbReference type="GO" id="GO:0010369">
    <property type="term" value="C:chromocenter"/>
    <property type="evidence" value="ECO:0007669"/>
    <property type="project" value="TreeGrafter"/>
</dbReference>
<dbReference type="Proteomes" id="UP000826195">
    <property type="component" value="Unassembled WGS sequence"/>
</dbReference>
<organism evidence="2 3">
    <name type="scientific">Cotesia glomerata</name>
    <name type="common">Lepidopteran parasitic wasp</name>
    <name type="synonym">Apanteles glomeratus</name>
    <dbReference type="NCBI Taxonomy" id="32391"/>
    <lineage>
        <taxon>Eukaryota</taxon>
        <taxon>Metazoa</taxon>
        <taxon>Ecdysozoa</taxon>
        <taxon>Arthropoda</taxon>
        <taxon>Hexapoda</taxon>
        <taxon>Insecta</taxon>
        <taxon>Pterygota</taxon>
        <taxon>Neoptera</taxon>
        <taxon>Endopterygota</taxon>
        <taxon>Hymenoptera</taxon>
        <taxon>Apocrita</taxon>
        <taxon>Ichneumonoidea</taxon>
        <taxon>Braconidae</taxon>
        <taxon>Microgastrinae</taxon>
        <taxon>Cotesia</taxon>
    </lineage>
</organism>
<feature type="region of interest" description="Disordered" evidence="1">
    <location>
        <begin position="203"/>
        <end position="263"/>
    </location>
</feature>
<evidence type="ECO:0000313" key="3">
    <source>
        <dbReference type="Proteomes" id="UP000826195"/>
    </source>
</evidence>